<comment type="caution">
    <text evidence="1">The sequence shown here is derived from an EMBL/GenBank/DDBJ whole genome shotgun (WGS) entry which is preliminary data.</text>
</comment>
<dbReference type="EMBL" id="RCVM01000001">
    <property type="protein sequence ID" value="RLY05416.1"/>
    <property type="molecule type" value="Genomic_DNA"/>
</dbReference>
<dbReference type="RefSeq" id="WP_121834538.1">
    <property type="nucleotide sequence ID" value="NZ_CP163513.1"/>
</dbReference>
<protein>
    <submittedName>
        <fullName evidence="1">HAD family hydrolase</fullName>
    </submittedName>
</protein>
<dbReference type="AlphaFoldDB" id="A0A3L9DVA7"/>
<dbReference type="CDD" id="cd07518">
    <property type="entry name" value="HAD_YbiV-Like"/>
    <property type="match status" value="1"/>
</dbReference>
<dbReference type="PANTHER" id="PTHR10000">
    <property type="entry name" value="PHOSPHOSERINE PHOSPHATASE"/>
    <property type="match status" value="1"/>
</dbReference>
<organism evidence="1 2">
    <name type="scientific">Streptococcus hillyeri</name>
    <dbReference type="NCBI Taxonomy" id="2282420"/>
    <lineage>
        <taxon>Bacteria</taxon>
        <taxon>Bacillati</taxon>
        <taxon>Bacillota</taxon>
        <taxon>Bacilli</taxon>
        <taxon>Lactobacillales</taxon>
        <taxon>Streptococcaceae</taxon>
        <taxon>Streptococcus</taxon>
    </lineage>
</organism>
<reference evidence="1 2" key="1">
    <citation type="submission" date="2018-10" db="EMBL/GenBank/DDBJ databases">
        <title>Streptococcus hillyeri sp. nov., isolated from equine tracheal sample.</title>
        <authorList>
            <person name="Macfadyen A.C."/>
            <person name="Waller A."/>
            <person name="Paterson G.K."/>
        </authorList>
    </citation>
    <scope>NUCLEOTIDE SEQUENCE [LARGE SCALE GENOMIC DNA]</scope>
    <source>
        <strain evidence="1 2">28462</strain>
    </source>
</reference>
<evidence type="ECO:0000313" key="1">
    <source>
        <dbReference type="EMBL" id="RLY05416.1"/>
    </source>
</evidence>
<proteinExistence type="predicted"/>
<dbReference type="OrthoDB" id="9814970at2"/>
<accession>A0A3L9DVA7</accession>
<dbReference type="GO" id="GO:0016791">
    <property type="term" value="F:phosphatase activity"/>
    <property type="evidence" value="ECO:0007669"/>
    <property type="project" value="TreeGrafter"/>
</dbReference>
<dbReference type="InterPro" id="IPR036412">
    <property type="entry name" value="HAD-like_sf"/>
</dbReference>
<dbReference type="SUPFAM" id="SSF56784">
    <property type="entry name" value="HAD-like"/>
    <property type="match status" value="1"/>
</dbReference>
<dbReference type="GO" id="GO:0005829">
    <property type="term" value="C:cytosol"/>
    <property type="evidence" value="ECO:0007669"/>
    <property type="project" value="TreeGrafter"/>
</dbReference>
<keyword evidence="1" id="KW-0378">Hydrolase</keyword>
<name>A0A3L9DVA7_9STRE</name>
<dbReference type="PANTHER" id="PTHR10000:SF53">
    <property type="entry name" value="5-AMINO-6-(5-PHOSPHO-D-RIBITYLAMINO)URACIL PHOSPHATASE YBJI-RELATED"/>
    <property type="match status" value="1"/>
</dbReference>
<dbReference type="SFLD" id="SFLDG01140">
    <property type="entry name" value="C2.B:_Phosphomannomutase_and_P"/>
    <property type="match status" value="1"/>
</dbReference>
<dbReference type="InterPro" id="IPR006379">
    <property type="entry name" value="HAD-SF_hydro_IIB"/>
</dbReference>
<evidence type="ECO:0000313" key="2">
    <source>
        <dbReference type="Proteomes" id="UP000279194"/>
    </source>
</evidence>
<dbReference type="Proteomes" id="UP000279194">
    <property type="component" value="Unassembled WGS sequence"/>
</dbReference>
<sequence>MKLIATDLDGTFLTKQHTYDKALFARVLDKCEEQGILFTVASGRPMLSVQRLFADVLDRIAIIAENGGVVSYKGKVISEHLMTSEQYLSMAGQLEVLDDCKGYLLSGRVGAYAPLTIDDVYFNHVSNYYENTQKVHLAEVTDDIYKLTAQFSDEFIAEHSRALTEANPGLAAVVTGFGGMDIILEGITKATGLSALCERLEYTPSDVIAFGDNFNDAEMLSFAGTAIATANAREGIKEMADQVIGSCEDGAVLTYLEGMLKND</sequence>
<dbReference type="GO" id="GO:0000287">
    <property type="term" value="F:magnesium ion binding"/>
    <property type="evidence" value="ECO:0007669"/>
    <property type="project" value="TreeGrafter"/>
</dbReference>
<dbReference type="Pfam" id="PF08282">
    <property type="entry name" value="Hydrolase_3"/>
    <property type="match status" value="1"/>
</dbReference>
<keyword evidence="2" id="KW-1185">Reference proteome</keyword>
<dbReference type="InterPro" id="IPR023214">
    <property type="entry name" value="HAD_sf"/>
</dbReference>
<dbReference type="NCBIfam" id="TIGR01484">
    <property type="entry name" value="HAD-SF-IIB"/>
    <property type="match status" value="1"/>
</dbReference>
<dbReference type="NCBIfam" id="TIGR00099">
    <property type="entry name" value="Cof-subfamily"/>
    <property type="match status" value="1"/>
</dbReference>
<dbReference type="Gene3D" id="3.40.50.1000">
    <property type="entry name" value="HAD superfamily/HAD-like"/>
    <property type="match status" value="1"/>
</dbReference>
<dbReference type="InterPro" id="IPR000150">
    <property type="entry name" value="Cof"/>
</dbReference>
<dbReference type="Gene3D" id="3.30.1240.10">
    <property type="match status" value="1"/>
</dbReference>
<gene>
    <name evidence="1" type="ORF">EAF07_00540</name>
</gene>
<dbReference type="SFLD" id="SFLDS00003">
    <property type="entry name" value="Haloacid_Dehalogenase"/>
    <property type="match status" value="1"/>
</dbReference>